<evidence type="ECO:0000256" key="10">
    <source>
        <dbReference type="ARBA" id="ARBA00023075"/>
    </source>
</evidence>
<evidence type="ECO:0000256" key="4">
    <source>
        <dbReference type="ARBA" id="ARBA00022723"/>
    </source>
</evidence>
<name>A0A142KG76_9ACTN</name>
<dbReference type="GO" id="GO:0051539">
    <property type="term" value="F:4 iron, 4 sulfur cluster binding"/>
    <property type="evidence" value="ECO:0007669"/>
    <property type="project" value="UniProtKB-KW"/>
</dbReference>
<reference evidence="14 16" key="2">
    <citation type="submission" date="2016-02" db="EMBL/GenBank/DDBJ databases">
        <title>Complete Genome Sequence of Propionibacterium acidipropionici ATCC 55737.</title>
        <authorList>
            <person name="Luna Flores C.H."/>
            <person name="Nielsen L.K."/>
            <person name="Marcellin E."/>
        </authorList>
    </citation>
    <scope>NUCLEOTIDE SEQUENCE [LARGE SCALE GENOMIC DNA]</scope>
    <source>
        <strain evidence="14 16">ATCC 55737</strain>
    </source>
</reference>
<evidence type="ECO:0000313" key="14">
    <source>
        <dbReference type="EMBL" id="AMS05114.1"/>
    </source>
</evidence>
<dbReference type="OrthoDB" id="9808559at2"/>
<evidence type="ECO:0000256" key="11">
    <source>
        <dbReference type="ARBA" id="ARBA00023136"/>
    </source>
</evidence>
<dbReference type="AlphaFoldDB" id="A0A142KG76"/>
<evidence type="ECO:0000256" key="9">
    <source>
        <dbReference type="ARBA" id="ARBA00023027"/>
    </source>
</evidence>
<feature type="region of interest" description="Disordered" evidence="12">
    <location>
        <begin position="90"/>
        <end position="111"/>
    </location>
</feature>
<evidence type="ECO:0000313" key="16">
    <source>
        <dbReference type="Proteomes" id="UP000075221"/>
    </source>
</evidence>
<dbReference type="InterPro" id="IPR017896">
    <property type="entry name" value="4Fe4S_Fe-S-bd"/>
</dbReference>
<dbReference type="GO" id="GO:0016020">
    <property type="term" value="C:membrane"/>
    <property type="evidence" value="ECO:0007669"/>
    <property type="project" value="InterPro"/>
</dbReference>
<dbReference type="InterPro" id="IPR017900">
    <property type="entry name" value="4Fe4S_Fe_S_CS"/>
</dbReference>
<evidence type="ECO:0000256" key="5">
    <source>
        <dbReference type="ARBA" id="ARBA00022737"/>
    </source>
</evidence>
<sequence length="111" mass="12530">MNHGSIGLVAERCTSCMICARQCPVWCIRIDSHTERRGAPEDRRPRSVKVLDRFEIDWGVCMFCGICITDCPFDALEWQDGRVRTADARPGLRQLWEPDEPIGPGTADGPR</sequence>
<evidence type="ECO:0000256" key="6">
    <source>
        <dbReference type="ARBA" id="ARBA00022967"/>
    </source>
</evidence>
<keyword evidence="11" id="KW-0472">Membrane</keyword>
<evidence type="ECO:0000313" key="15">
    <source>
        <dbReference type="EMBL" id="AOZ46594.1"/>
    </source>
</evidence>
<dbReference type="PROSITE" id="PS51379">
    <property type="entry name" value="4FE4S_FER_2"/>
    <property type="match status" value="2"/>
</dbReference>
<dbReference type="GO" id="GO:0048038">
    <property type="term" value="F:quinone binding"/>
    <property type="evidence" value="ECO:0007669"/>
    <property type="project" value="UniProtKB-KW"/>
</dbReference>
<proteinExistence type="predicted"/>
<dbReference type="EMBL" id="CP014352">
    <property type="protein sequence ID" value="AMS05114.1"/>
    <property type="molecule type" value="Genomic_DNA"/>
</dbReference>
<organism evidence="14 16">
    <name type="scientific">Acidipropionibacterium acidipropionici</name>
    <dbReference type="NCBI Taxonomy" id="1748"/>
    <lineage>
        <taxon>Bacteria</taxon>
        <taxon>Bacillati</taxon>
        <taxon>Actinomycetota</taxon>
        <taxon>Actinomycetes</taxon>
        <taxon>Propionibacteriales</taxon>
        <taxon>Propionibacteriaceae</taxon>
        <taxon>Acidipropionibacterium</taxon>
    </lineage>
</organism>
<evidence type="ECO:0000256" key="12">
    <source>
        <dbReference type="SAM" id="MobiDB-lite"/>
    </source>
</evidence>
<reference evidence="15 17" key="1">
    <citation type="journal article" date="2016" name="Plant Dis.">
        <title>Improved production of propionic acid using genome shuffling.</title>
        <authorList>
            <person name="Luna-Flores C.H."/>
            <person name="Palfreyman R.W."/>
            <person name="Kromer J.O."/>
            <person name="Nielsen L.K."/>
            <person name="Marcellin E."/>
        </authorList>
    </citation>
    <scope>NUCLEOTIDE SEQUENCE [LARGE SCALE GENOMIC DNA]</scope>
    <source>
        <strain evidence="15 17">F3E8</strain>
    </source>
</reference>
<dbReference type="PANTHER" id="PTHR10849">
    <property type="entry name" value="NADH DEHYDROGENASE UBIQUINONE IRON-SULFUR PROTEIN 8, MITOCHONDRIAL"/>
    <property type="match status" value="1"/>
</dbReference>
<dbReference type="Gene3D" id="3.30.70.3270">
    <property type="match status" value="1"/>
</dbReference>
<evidence type="ECO:0000256" key="3">
    <source>
        <dbReference type="ARBA" id="ARBA00022719"/>
    </source>
</evidence>
<protein>
    <submittedName>
        <fullName evidence="14">NADH dehydrogenase</fullName>
    </submittedName>
</protein>
<evidence type="ECO:0000259" key="13">
    <source>
        <dbReference type="PROSITE" id="PS51379"/>
    </source>
</evidence>
<gene>
    <name evidence="15" type="ORF">A8L58_07640</name>
    <name evidence="14" type="ORF">AXH35_06175</name>
</gene>
<evidence type="ECO:0000256" key="7">
    <source>
        <dbReference type="ARBA" id="ARBA00023004"/>
    </source>
</evidence>
<keyword evidence="2" id="KW-0004">4Fe-4S</keyword>
<dbReference type="GeneID" id="88085141"/>
<evidence type="ECO:0000256" key="1">
    <source>
        <dbReference type="ARBA" id="ARBA00022475"/>
    </source>
</evidence>
<keyword evidence="6" id="KW-1278">Translocase</keyword>
<keyword evidence="4" id="KW-0479">Metal-binding</keyword>
<dbReference type="GO" id="GO:0016651">
    <property type="term" value="F:oxidoreductase activity, acting on NAD(P)H"/>
    <property type="evidence" value="ECO:0007669"/>
    <property type="project" value="InterPro"/>
</dbReference>
<keyword evidence="17" id="KW-1185">Reference proteome</keyword>
<dbReference type="Proteomes" id="UP000178666">
    <property type="component" value="Chromosome"/>
</dbReference>
<keyword evidence="5" id="KW-0677">Repeat</keyword>
<keyword evidence="7" id="KW-0408">Iron</keyword>
<dbReference type="GO" id="GO:0046872">
    <property type="term" value="F:metal ion binding"/>
    <property type="evidence" value="ECO:0007669"/>
    <property type="project" value="UniProtKB-KW"/>
</dbReference>
<feature type="domain" description="4Fe-4S ferredoxin-type" evidence="13">
    <location>
        <begin position="4"/>
        <end position="33"/>
    </location>
</feature>
<keyword evidence="8" id="KW-0411">Iron-sulfur</keyword>
<accession>A0A142KG76</accession>
<dbReference type="RefSeq" id="WP_028701467.1">
    <property type="nucleotide sequence ID" value="NZ_CP013126.1"/>
</dbReference>
<dbReference type="KEGG" id="aaci:ASQ49_08975"/>
<dbReference type="Pfam" id="PF12838">
    <property type="entry name" value="Fer4_7"/>
    <property type="match status" value="1"/>
</dbReference>
<evidence type="ECO:0000256" key="8">
    <source>
        <dbReference type="ARBA" id="ARBA00023014"/>
    </source>
</evidence>
<feature type="domain" description="4Fe-4S ferredoxin-type" evidence="13">
    <location>
        <begin position="52"/>
        <end position="81"/>
    </location>
</feature>
<keyword evidence="3" id="KW-0874">Quinone</keyword>
<dbReference type="InterPro" id="IPR010226">
    <property type="entry name" value="NADH_quinone_OxRdtase_chainI"/>
</dbReference>
<evidence type="ECO:0000256" key="2">
    <source>
        <dbReference type="ARBA" id="ARBA00022485"/>
    </source>
</evidence>
<keyword evidence="10" id="KW-0830">Ubiquinone</keyword>
<dbReference type="Proteomes" id="UP000075221">
    <property type="component" value="Chromosome"/>
</dbReference>
<dbReference type="PROSITE" id="PS00198">
    <property type="entry name" value="4FE4S_FER_1"/>
    <property type="match status" value="1"/>
</dbReference>
<dbReference type="SUPFAM" id="SSF54862">
    <property type="entry name" value="4Fe-4S ferredoxins"/>
    <property type="match status" value="1"/>
</dbReference>
<keyword evidence="1" id="KW-1003">Cell membrane</keyword>
<dbReference type="PANTHER" id="PTHR10849:SF24">
    <property type="entry name" value="NADH-QUINONE OXIDOREDUCTASE SUBUNIT I 2"/>
    <property type="match status" value="1"/>
</dbReference>
<keyword evidence="9" id="KW-0520">NAD</keyword>
<dbReference type="EMBL" id="CP015970">
    <property type="protein sequence ID" value="AOZ46594.1"/>
    <property type="molecule type" value="Genomic_DNA"/>
</dbReference>
<evidence type="ECO:0000313" key="17">
    <source>
        <dbReference type="Proteomes" id="UP000178666"/>
    </source>
</evidence>